<dbReference type="InterPro" id="IPR006094">
    <property type="entry name" value="Oxid_FAD_bind_N"/>
</dbReference>
<keyword evidence="9" id="KW-1185">Reference proteome</keyword>
<dbReference type="Pfam" id="PF01565">
    <property type="entry name" value="FAD_binding_4"/>
    <property type="match status" value="1"/>
</dbReference>
<dbReference type="InterPro" id="IPR016169">
    <property type="entry name" value="FAD-bd_PCMH_sub2"/>
</dbReference>
<reference evidence="8 9" key="1">
    <citation type="journal article" date="2019" name="Int. J. Syst. Evol. Microbiol.">
        <title>The Global Catalogue of Microorganisms (GCM) 10K type strain sequencing project: providing services to taxonomists for standard genome sequencing and annotation.</title>
        <authorList>
            <consortium name="The Broad Institute Genomics Platform"/>
            <consortium name="The Broad Institute Genome Sequencing Center for Infectious Disease"/>
            <person name="Wu L."/>
            <person name="Ma J."/>
        </authorList>
    </citation>
    <scope>NUCLEOTIDE SEQUENCE [LARGE SCALE GENOMIC DNA]</scope>
    <source>
        <strain evidence="8 9">JCM 15313</strain>
    </source>
</reference>
<dbReference type="PANTHER" id="PTHR13878">
    <property type="entry name" value="GULONOLACTONE OXIDASE"/>
    <property type="match status" value="1"/>
</dbReference>
<comment type="similarity">
    <text evidence="2">Belongs to the oxygen-dependent FAD-linked oxidoreductase family.</text>
</comment>
<evidence type="ECO:0000256" key="1">
    <source>
        <dbReference type="ARBA" id="ARBA00001974"/>
    </source>
</evidence>
<protein>
    <submittedName>
        <fullName evidence="8">FAD-binding oxidoreductase</fullName>
    </submittedName>
</protein>
<feature type="region of interest" description="Disordered" evidence="6">
    <location>
        <begin position="1"/>
        <end position="46"/>
    </location>
</feature>
<dbReference type="InterPro" id="IPR015345">
    <property type="entry name" value="Cytokinin_DH_FAD/cytokin-bd"/>
</dbReference>
<dbReference type="SUPFAM" id="SSF56176">
    <property type="entry name" value="FAD-binding/transporter-associated domain-like"/>
    <property type="match status" value="1"/>
</dbReference>
<name>A0ABN2T2T4_9ACTN</name>
<dbReference type="InterPro" id="IPR036318">
    <property type="entry name" value="FAD-bd_PCMH-like_sf"/>
</dbReference>
<dbReference type="InterPro" id="IPR016166">
    <property type="entry name" value="FAD-bd_PCMH"/>
</dbReference>
<dbReference type="InterPro" id="IPR006093">
    <property type="entry name" value="Oxy_OxRdtase_FAD_BS"/>
</dbReference>
<gene>
    <name evidence="8" type="ORF">GCM10009799_25690</name>
</gene>
<organism evidence="8 9">
    <name type="scientific">Nocardiopsis rhodophaea</name>
    <dbReference type="NCBI Taxonomy" id="280238"/>
    <lineage>
        <taxon>Bacteria</taxon>
        <taxon>Bacillati</taxon>
        <taxon>Actinomycetota</taxon>
        <taxon>Actinomycetes</taxon>
        <taxon>Streptosporangiales</taxon>
        <taxon>Nocardiopsidaceae</taxon>
        <taxon>Nocardiopsis</taxon>
    </lineage>
</organism>
<comment type="caution">
    <text evidence="8">The sequence shown here is derived from an EMBL/GenBank/DDBJ whole genome shotgun (WGS) entry which is preliminary data.</text>
</comment>
<evidence type="ECO:0000313" key="9">
    <source>
        <dbReference type="Proteomes" id="UP001501585"/>
    </source>
</evidence>
<evidence type="ECO:0000256" key="4">
    <source>
        <dbReference type="ARBA" id="ARBA00022827"/>
    </source>
</evidence>
<dbReference type="PANTHER" id="PTHR13878:SF53">
    <property type="entry name" value="CYTOKININ DEHYDROGENASE 6"/>
    <property type="match status" value="1"/>
</dbReference>
<evidence type="ECO:0000256" key="3">
    <source>
        <dbReference type="ARBA" id="ARBA00022630"/>
    </source>
</evidence>
<dbReference type="Gene3D" id="3.30.43.10">
    <property type="entry name" value="Uridine Diphospho-n-acetylenolpyruvylglucosamine Reductase, domain 2"/>
    <property type="match status" value="1"/>
</dbReference>
<sequence length="486" mass="51434">MLRCMCDGKRESSGTDPHLTRWPPTGGAGSEGGSAPPFADLPPLDGELAVDPLSRAAVADDFGHHVRHYPRAVLHPGSVDDIEAMVRYCRERRIPVAARGQGHATNGQAQAEGGLVIAMGSLCGVEVRGDSAEVQAGARWSDVLAATLAHGRTPPVLTDYLGLSVGGTLSVGGLGGAAHRYGAQVDTVQELEVVTGAGTRVVCSPGRRPDLFHAVLGGLGQCAIITRATVALAPAPPMVRRYQLPYPTVESLTADQRRVVRDGRFDYLEGNAEPAPDGAPGWRYTLEAAAYHDGGTTPDDDALLGDLSFERGAEEIEDTPYHDFADRVAPGVDYLKSTGEWYDPHPWLNLLLPDTAADGFAASVMERLTPADIGPSGVVLIYPIPRVSLSTPLPKVPDAPLVFLFALLKTATPGPRVPDTRAMIAANRSTYELARGLGAVRYPVGSVPMDRGDWEAHFGDQWPVFAAAKRTCDPAGILAPGQGIFP</sequence>
<keyword evidence="3" id="KW-0285">Flavoprotein</keyword>
<dbReference type="PROSITE" id="PS51387">
    <property type="entry name" value="FAD_PCMH"/>
    <property type="match status" value="1"/>
</dbReference>
<evidence type="ECO:0000256" key="6">
    <source>
        <dbReference type="SAM" id="MobiDB-lite"/>
    </source>
</evidence>
<proteinExistence type="inferred from homology"/>
<dbReference type="EMBL" id="BAAAPC010000009">
    <property type="protein sequence ID" value="GAA1997517.1"/>
    <property type="molecule type" value="Genomic_DNA"/>
</dbReference>
<comment type="cofactor">
    <cofactor evidence="1">
        <name>FAD</name>
        <dbReference type="ChEBI" id="CHEBI:57692"/>
    </cofactor>
</comment>
<dbReference type="Gene3D" id="3.40.462.10">
    <property type="entry name" value="FAD-linked oxidases, C-terminal domain"/>
    <property type="match status" value="1"/>
</dbReference>
<keyword evidence="5" id="KW-0560">Oxidoreductase</keyword>
<evidence type="ECO:0000259" key="7">
    <source>
        <dbReference type="PROSITE" id="PS51387"/>
    </source>
</evidence>
<dbReference type="Proteomes" id="UP001501585">
    <property type="component" value="Unassembled WGS sequence"/>
</dbReference>
<dbReference type="Pfam" id="PF09265">
    <property type="entry name" value="Cytokin-bind"/>
    <property type="match status" value="1"/>
</dbReference>
<feature type="compositionally biased region" description="Basic and acidic residues" evidence="6">
    <location>
        <begin position="1"/>
        <end position="13"/>
    </location>
</feature>
<dbReference type="PROSITE" id="PS00862">
    <property type="entry name" value="OX2_COVAL_FAD"/>
    <property type="match status" value="1"/>
</dbReference>
<dbReference type="InterPro" id="IPR016170">
    <property type="entry name" value="Cytok_DH_C_sf"/>
</dbReference>
<dbReference type="Gene3D" id="3.30.465.10">
    <property type="match status" value="1"/>
</dbReference>
<dbReference type="InterPro" id="IPR016164">
    <property type="entry name" value="FAD-linked_Oxase-like_C"/>
</dbReference>
<feature type="domain" description="FAD-binding PCMH-type" evidence="7">
    <location>
        <begin position="66"/>
        <end position="235"/>
    </location>
</feature>
<evidence type="ECO:0000313" key="8">
    <source>
        <dbReference type="EMBL" id="GAA1997517.1"/>
    </source>
</evidence>
<dbReference type="SUPFAM" id="SSF55103">
    <property type="entry name" value="FAD-linked oxidases, C-terminal domain"/>
    <property type="match status" value="1"/>
</dbReference>
<evidence type="ECO:0000256" key="5">
    <source>
        <dbReference type="ARBA" id="ARBA00023002"/>
    </source>
</evidence>
<dbReference type="InterPro" id="IPR050432">
    <property type="entry name" value="FAD-linked_Oxidoreductases_BP"/>
</dbReference>
<keyword evidence="4" id="KW-0274">FAD</keyword>
<dbReference type="InterPro" id="IPR016167">
    <property type="entry name" value="FAD-bd_PCMH_sub1"/>
</dbReference>
<accession>A0ABN2T2T4</accession>
<evidence type="ECO:0000256" key="2">
    <source>
        <dbReference type="ARBA" id="ARBA00005466"/>
    </source>
</evidence>